<sequence length="160" mass="17824">MGYIEDLRAKVGHSPLILVGVAVLVFNEENELLLQQKINGQWAIPGGLMELMETTEDTGRREVLEETGLQIGDMQLVGVFSGEEYYLKLDNGDELYPVTIAYLTRDIRGGILQADGVEGIQVKFFELDQLPEEFNPRIKELLSRSLSVHGIGRFEGGGRT</sequence>
<dbReference type="PRINTS" id="PR00502">
    <property type="entry name" value="NUDIXFAMILY"/>
</dbReference>
<dbReference type="AlphaFoldDB" id="A0A3D9ID91"/>
<dbReference type="PANTHER" id="PTHR43046:SF2">
    <property type="entry name" value="8-OXO-DGTP DIPHOSPHATASE-RELATED"/>
    <property type="match status" value="1"/>
</dbReference>
<comment type="cofactor">
    <cofactor evidence="1">
        <name>Mg(2+)</name>
        <dbReference type="ChEBI" id="CHEBI:18420"/>
    </cofactor>
</comment>
<accession>A0A3D9ID91</accession>
<evidence type="ECO:0000259" key="3">
    <source>
        <dbReference type="PROSITE" id="PS51462"/>
    </source>
</evidence>
<evidence type="ECO:0000313" key="5">
    <source>
        <dbReference type="Proteomes" id="UP000256869"/>
    </source>
</evidence>
<dbReference type="RefSeq" id="WP_115993244.1">
    <property type="nucleotide sequence ID" value="NZ_QRDY01000007.1"/>
</dbReference>
<keyword evidence="2" id="KW-0378">Hydrolase</keyword>
<dbReference type="PROSITE" id="PS51462">
    <property type="entry name" value="NUDIX"/>
    <property type="match status" value="1"/>
</dbReference>
<dbReference type="SUPFAM" id="SSF55811">
    <property type="entry name" value="Nudix"/>
    <property type="match status" value="1"/>
</dbReference>
<dbReference type="Proteomes" id="UP000256869">
    <property type="component" value="Unassembled WGS sequence"/>
</dbReference>
<dbReference type="Gene3D" id="3.90.79.10">
    <property type="entry name" value="Nucleoside Triphosphate Pyrophosphohydrolase"/>
    <property type="match status" value="1"/>
</dbReference>
<dbReference type="InterPro" id="IPR015797">
    <property type="entry name" value="NUDIX_hydrolase-like_dom_sf"/>
</dbReference>
<dbReference type="EMBL" id="QRDY01000007">
    <property type="protein sequence ID" value="RED59186.1"/>
    <property type="molecule type" value="Genomic_DNA"/>
</dbReference>
<protein>
    <submittedName>
        <fullName evidence="4">ADP-ribose pyrophosphatase YjhB (NUDIX family)</fullName>
    </submittedName>
</protein>
<evidence type="ECO:0000256" key="1">
    <source>
        <dbReference type="ARBA" id="ARBA00001946"/>
    </source>
</evidence>
<dbReference type="GO" id="GO:0016787">
    <property type="term" value="F:hydrolase activity"/>
    <property type="evidence" value="ECO:0007669"/>
    <property type="project" value="UniProtKB-KW"/>
</dbReference>
<evidence type="ECO:0000313" key="4">
    <source>
        <dbReference type="EMBL" id="RED59186.1"/>
    </source>
</evidence>
<evidence type="ECO:0000256" key="2">
    <source>
        <dbReference type="ARBA" id="ARBA00022801"/>
    </source>
</evidence>
<dbReference type="InterPro" id="IPR020476">
    <property type="entry name" value="Nudix_hydrolase"/>
</dbReference>
<proteinExistence type="predicted"/>
<dbReference type="Pfam" id="PF00293">
    <property type="entry name" value="NUDIX"/>
    <property type="match status" value="1"/>
</dbReference>
<feature type="domain" description="Nudix hydrolase" evidence="3">
    <location>
        <begin position="16"/>
        <end position="147"/>
    </location>
</feature>
<gene>
    <name evidence="4" type="ORF">DFP95_10724</name>
</gene>
<reference evidence="4 5" key="1">
    <citation type="submission" date="2018-07" db="EMBL/GenBank/DDBJ databases">
        <title>Genomic Encyclopedia of Type Strains, Phase III (KMG-III): the genomes of soil and plant-associated and newly described type strains.</title>
        <authorList>
            <person name="Whitman W."/>
        </authorList>
    </citation>
    <scope>NUCLEOTIDE SEQUENCE [LARGE SCALE GENOMIC DNA]</scope>
    <source>
        <strain evidence="4 5">CECT 8236</strain>
    </source>
</reference>
<name>A0A3D9ID91_9BACL</name>
<dbReference type="PANTHER" id="PTHR43046">
    <property type="entry name" value="GDP-MANNOSE MANNOSYL HYDROLASE"/>
    <property type="match status" value="1"/>
</dbReference>
<dbReference type="OrthoDB" id="9787476at2"/>
<keyword evidence="5" id="KW-1185">Reference proteome</keyword>
<comment type="caution">
    <text evidence="4">The sequence shown here is derived from an EMBL/GenBank/DDBJ whole genome shotgun (WGS) entry which is preliminary data.</text>
</comment>
<dbReference type="InterPro" id="IPR000086">
    <property type="entry name" value="NUDIX_hydrolase_dom"/>
</dbReference>
<organism evidence="4 5">
    <name type="scientific">Cohnella lupini</name>
    <dbReference type="NCBI Taxonomy" id="1294267"/>
    <lineage>
        <taxon>Bacteria</taxon>
        <taxon>Bacillati</taxon>
        <taxon>Bacillota</taxon>
        <taxon>Bacilli</taxon>
        <taxon>Bacillales</taxon>
        <taxon>Paenibacillaceae</taxon>
        <taxon>Cohnella</taxon>
    </lineage>
</organism>
<dbReference type="CDD" id="cd04677">
    <property type="entry name" value="NUDIX_Hydrolase"/>
    <property type="match status" value="1"/>
</dbReference>